<proteinExistence type="predicted"/>
<evidence type="ECO:0008006" key="3">
    <source>
        <dbReference type="Google" id="ProtNLM"/>
    </source>
</evidence>
<protein>
    <recommendedName>
        <fullName evidence="3">F-box domain-containing protein</fullName>
    </recommendedName>
</protein>
<dbReference type="EMBL" id="MTYH01000054">
    <property type="protein sequence ID" value="PNP41802.1"/>
    <property type="molecule type" value="Genomic_DNA"/>
</dbReference>
<evidence type="ECO:0000313" key="2">
    <source>
        <dbReference type="Proteomes" id="UP000236546"/>
    </source>
</evidence>
<organism evidence="1 2">
    <name type="scientific">Trichoderma gamsii</name>
    <dbReference type="NCBI Taxonomy" id="398673"/>
    <lineage>
        <taxon>Eukaryota</taxon>
        <taxon>Fungi</taxon>
        <taxon>Dikarya</taxon>
        <taxon>Ascomycota</taxon>
        <taxon>Pezizomycotina</taxon>
        <taxon>Sordariomycetes</taxon>
        <taxon>Hypocreomycetidae</taxon>
        <taxon>Hypocreales</taxon>
        <taxon>Hypocreaceae</taxon>
        <taxon>Trichoderma</taxon>
    </lineage>
</organism>
<dbReference type="OrthoDB" id="3766406at2759"/>
<reference evidence="1 2" key="1">
    <citation type="submission" date="2017-02" db="EMBL/GenBank/DDBJ databases">
        <title>Genomes of Trichoderma spp. with biocontrol activity.</title>
        <authorList>
            <person name="Gardiner D."/>
            <person name="Kazan K."/>
            <person name="Vos C."/>
            <person name="Harvey P."/>
        </authorList>
    </citation>
    <scope>NUCLEOTIDE SEQUENCE [LARGE SCALE GENOMIC DNA]</scope>
    <source>
        <strain evidence="1 2">A5MH</strain>
    </source>
</reference>
<comment type="caution">
    <text evidence="1">The sequence shown here is derived from an EMBL/GenBank/DDBJ whole genome shotgun (WGS) entry which is preliminary data.</text>
</comment>
<sequence>MDQLLTSLWTRGGWFRAFTPPSSAVNDTSSIASVQNEPPQGTPILNVSSDVLLLIGDYLDASDILCLKLACRSTYALFPQTLKTMLPGQKKAVLPLIEKDHLGRGTFYCAHCNKLHAFQPTTGPQATLADTGERPKHGKCSRRDRFSPLNNPFGLSYAHARLAVNRHLYGAEHGIPLANLCIEHSEQRDKTTIKCSTSAKMMDGELFLRRTYVFAVAETDVAAFRKGTGARDFKLCEHTSFFSGSSAFQQYIPELQRRPLTGGYNLVPCREAPGSCGLCLMDYDITIEPCIFADSSISSWKIVIRATHQLGDCRSPEDWKWARFTEARRPHLFFPNRPNRRGSTYSPGMVQKRWTDDEMEACAVLDGPESNRGLFGLSFFS</sequence>
<gene>
    <name evidence="1" type="ORF">TGAMA5MH_06395</name>
</gene>
<dbReference type="AlphaFoldDB" id="A0A2K0T8F1"/>
<evidence type="ECO:0000313" key="1">
    <source>
        <dbReference type="EMBL" id="PNP41802.1"/>
    </source>
</evidence>
<dbReference type="Proteomes" id="UP000236546">
    <property type="component" value="Unassembled WGS sequence"/>
</dbReference>
<name>A0A2K0T8F1_9HYPO</name>
<accession>A0A2K0T8F1</accession>